<dbReference type="Proteomes" id="UP000625316">
    <property type="component" value="Unassembled WGS sequence"/>
</dbReference>
<feature type="compositionally biased region" description="Polar residues" evidence="1">
    <location>
        <begin position="99"/>
        <end position="113"/>
    </location>
</feature>
<dbReference type="PANTHER" id="PTHR33293">
    <property type="entry name" value="INSERTION ELEMENT IS1 1 PROTEIN INSB-RELATED"/>
    <property type="match status" value="1"/>
</dbReference>
<reference evidence="2" key="1">
    <citation type="submission" date="2020-10" db="EMBL/GenBank/DDBJ databases">
        <authorList>
            <person name="Castelo-Branco R."/>
            <person name="Eusebio N."/>
            <person name="Adriana R."/>
            <person name="Vieira A."/>
            <person name="Brugerolle De Fraissinette N."/>
            <person name="Rezende De Castro R."/>
            <person name="Schneider M.P."/>
            <person name="Vasconcelos V."/>
            <person name="Leao P.N."/>
        </authorList>
    </citation>
    <scope>NUCLEOTIDE SEQUENCE</scope>
    <source>
        <strain evidence="2">LEGE 11480</strain>
    </source>
</reference>
<feature type="region of interest" description="Disordered" evidence="1">
    <location>
        <begin position="88"/>
        <end position="124"/>
    </location>
</feature>
<keyword evidence="3" id="KW-1185">Reference proteome</keyword>
<evidence type="ECO:0000313" key="2">
    <source>
        <dbReference type="EMBL" id="MBE9030677.1"/>
    </source>
</evidence>
<evidence type="ECO:0000313" key="3">
    <source>
        <dbReference type="Proteomes" id="UP000625316"/>
    </source>
</evidence>
<accession>A0A928Z452</accession>
<dbReference type="InterPro" id="IPR051354">
    <property type="entry name" value="Transposase_27_IS1"/>
</dbReference>
<dbReference type="Gene3D" id="1.10.10.10">
    <property type="entry name" value="Winged helix-like DNA-binding domain superfamily/Winged helix DNA-binding domain"/>
    <property type="match status" value="1"/>
</dbReference>
<comment type="caution">
    <text evidence="2">The sequence shown here is derived from an EMBL/GenBank/DDBJ whole genome shotgun (WGS) entry which is preliminary data.</text>
</comment>
<dbReference type="PANTHER" id="PTHR33293:SF1">
    <property type="entry name" value="INSERTION ELEMENT IS1 1 PROTEIN INSB-RELATED"/>
    <property type="match status" value="1"/>
</dbReference>
<dbReference type="SUPFAM" id="SSF46689">
    <property type="entry name" value="Homeodomain-like"/>
    <property type="match status" value="1"/>
</dbReference>
<evidence type="ECO:0000256" key="1">
    <source>
        <dbReference type="SAM" id="MobiDB-lite"/>
    </source>
</evidence>
<organism evidence="2 3">
    <name type="scientific">Romeriopsis navalis LEGE 11480</name>
    <dbReference type="NCBI Taxonomy" id="2777977"/>
    <lineage>
        <taxon>Bacteria</taxon>
        <taxon>Bacillati</taxon>
        <taxon>Cyanobacteriota</taxon>
        <taxon>Cyanophyceae</taxon>
        <taxon>Leptolyngbyales</taxon>
        <taxon>Leptolyngbyaceae</taxon>
        <taxon>Romeriopsis</taxon>
        <taxon>Romeriopsis navalis</taxon>
    </lineage>
</organism>
<name>A0A928Z452_9CYAN</name>
<proteinExistence type="predicted"/>
<sequence>MKCPRCKSDYYSKNGFHNRKQKYICKECGRQWLGEKSDRGYPQPVRELCVKMYCNGLEAKAIGRYTGISYNTIINWVKQAKSTGKMSLDMVDDPETTEADQSSHFITSLYSQKNPPPRSSPSGH</sequence>
<dbReference type="InterPro" id="IPR036388">
    <property type="entry name" value="WH-like_DNA-bd_sf"/>
</dbReference>
<feature type="compositionally biased region" description="Pro residues" evidence="1">
    <location>
        <begin position="114"/>
        <end position="124"/>
    </location>
</feature>
<gene>
    <name evidence="2" type="ORF">IQ266_13140</name>
</gene>
<dbReference type="InterPro" id="IPR009057">
    <property type="entry name" value="Homeodomain-like_sf"/>
</dbReference>
<dbReference type="AlphaFoldDB" id="A0A928Z452"/>
<dbReference type="EMBL" id="JADEXQ010000041">
    <property type="protein sequence ID" value="MBE9030677.1"/>
    <property type="molecule type" value="Genomic_DNA"/>
</dbReference>
<dbReference type="RefSeq" id="WP_264325506.1">
    <property type="nucleotide sequence ID" value="NZ_JADEXQ010000041.1"/>
</dbReference>
<protein>
    <submittedName>
        <fullName evidence="2">IS1 family transposase</fullName>
    </submittedName>
</protein>